<dbReference type="RefSeq" id="WP_303279799.1">
    <property type="nucleotide sequence ID" value="NZ_JAUOEK010000183.1"/>
</dbReference>
<evidence type="ECO:0000313" key="3">
    <source>
        <dbReference type="EMBL" id="MDO5972083.1"/>
    </source>
</evidence>
<protein>
    <submittedName>
        <fullName evidence="3">PH domain-containing protein</fullName>
    </submittedName>
</protein>
<dbReference type="PANTHER" id="PTHR34473">
    <property type="entry name" value="UPF0699 TRANSMEMBRANE PROTEIN YDBS"/>
    <property type="match status" value="1"/>
</dbReference>
<sequence>MTVYSFETPSRQSLKGVIIIFAINLFKTIKKSIAVIFVFAISYIRDFEIVNNHGLKVVLGFGIFLIILLVISILKYVTFKFRVDENYFFLNKGIINKEQITISKSKIQNVYIKQNFVQQLINVVALSIETAGDDKTEIEIHAMSKQKAKALKEVLLKHNSDEINIDPVAEDIYFKASIKQLILEGISENHFKSLAFILVLFTGVYRDFRGYIDSFEIETKFKHYFEFDEFDIATFIVFNISLVIIVLIIAFLFSLIKIIIINFNLKVVRTANGLEISKGLFNKISLHLKKKRIQSITLKTNRFKQFLGLYSLRFTQTMGSKKQKERLSIIGLNKLKSNELIRGFYRDVFKNSNKQHPEKYFMRVQTIRWSFIVLLINIPMFLVSRYTLFLNIPILLLILLHVRSSYKKAYFDLDDMYLIKGSGGAIETRTDFLELHKIQSVELTQSVFQRRRDIASVIIYTGSKGFTIPHITRMNAQRIIDYILFKVESQHKDWM</sequence>
<feature type="transmembrane region" description="Helical" evidence="1">
    <location>
        <begin position="360"/>
        <end position="382"/>
    </location>
</feature>
<proteinExistence type="predicted"/>
<feature type="transmembrane region" description="Helical" evidence="1">
    <location>
        <begin position="57"/>
        <end position="77"/>
    </location>
</feature>
<dbReference type="EMBL" id="JAUOEK010000183">
    <property type="protein sequence ID" value="MDO5972083.1"/>
    <property type="molecule type" value="Genomic_DNA"/>
</dbReference>
<dbReference type="Proteomes" id="UP001176883">
    <property type="component" value="Unassembled WGS sequence"/>
</dbReference>
<evidence type="ECO:0000313" key="4">
    <source>
        <dbReference type="Proteomes" id="UP001176883"/>
    </source>
</evidence>
<feature type="transmembrane region" description="Helical" evidence="1">
    <location>
        <begin position="232"/>
        <end position="256"/>
    </location>
</feature>
<keyword evidence="1" id="KW-0812">Transmembrane</keyword>
<keyword evidence="1" id="KW-1133">Transmembrane helix</keyword>
<feature type="domain" description="YdbS-like PH" evidence="2">
    <location>
        <begin position="265"/>
        <end position="332"/>
    </location>
</feature>
<feature type="transmembrane region" description="Helical" evidence="1">
    <location>
        <begin position="194"/>
        <end position="212"/>
    </location>
</feature>
<comment type="caution">
    <text evidence="3">The sequence shown here is derived from an EMBL/GenBank/DDBJ whole genome shotgun (WGS) entry which is preliminary data.</text>
</comment>
<organism evidence="3 4">
    <name type="scientific">Flavivirga aquimarina</name>
    <dbReference type="NCBI Taxonomy" id="2027862"/>
    <lineage>
        <taxon>Bacteria</taxon>
        <taxon>Pseudomonadati</taxon>
        <taxon>Bacteroidota</taxon>
        <taxon>Flavobacteriia</taxon>
        <taxon>Flavobacteriales</taxon>
        <taxon>Flavobacteriaceae</taxon>
        <taxon>Flavivirga</taxon>
    </lineage>
</organism>
<feature type="transmembrane region" description="Helical" evidence="1">
    <location>
        <begin position="21"/>
        <end position="45"/>
    </location>
</feature>
<accession>A0ABT8WGA5</accession>
<dbReference type="InterPro" id="IPR014529">
    <property type="entry name" value="UCP026631"/>
</dbReference>
<evidence type="ECO:0000256" key="1">
    <source>
        <dbReference type="SAM" id="Phobius"/>
    </source>
</evidence>
<keyword evidence="4" id="KW-1185">Reference proteome</keyword>
<dbReference type="Pfam" id="PF03703">
    <property type="entry name" value="bPH_2"/>
    <property type="match status" value="3"/>
</dbReference>
<gene>
    <name evidence="3" type="ORF">Q4Q35_19965</name>
</gene>
<keyword evidence="1" id="KW-0472">Membrane</keyword>
<name>A0ABT8WGA5_9FLAO</name>
<dbReference type="PIRSF" id="PIRSF026631">
    <property type="entry name" value="UCP026631"/>
    <property type="match status" value="1"/>
</dbReference>
<feature type="domain" description="YdbS-like PH" evidence="2">
    <location>
        <begin position="76"/>
        <end position="153"/>
    </location>
</feature>
<dbReference type="InterPro" id="IPR005182">
    <property type="entry name" value="YdbS-like_PH"/>
</dbReference>
<dbReference type="PANTHER" id="PTHR34473:SF2">
    <property type="entry name" value="UPF0699 TRANSMEMBRANE PROTEIN YDBT"/>
    <property type="match status" value="1"/>
</dbReference>
<feature type="domain" description="YdbS-like PH" evidence="2">
    <location>
        <begin position="423"/>
        <end position="483"/>
    </location>
</feature>
<evidence type="ECO:0000259" key="2">
    <source>
        <dbReference type="Pfam" id="PF03703"/>
    </source>
</evidence>
<reference evidence="3" key="1">
    <citation type="submission" date="2023-07" db="EMBL/GenBank/DDBJ databases">
        <title>Two novel species in the genus Flavivirga.</title>
        <authorList>
            <person name="Kwon K."/>
        </authorList>
    </citation>
    <scope>NUCLEOTIDE SEQUENCE</scope>
    <source>
        <strain evidence="3">KCTC 52353</strain>
    </source>
</reference>